<dbReference type="GO" id="GO:0071916">
    <property type="term" value="F:dipeptide transmembrane transporter activity"/>
    <property type="evidence" value="ECO:0007669"/>
    <property type="project" value="TreeGrafter"/>
</dbReference>
<keyword evidence="6 8" id="KW-0472">Membrane</keyword>
<dbReference type="SUPFAM" id="SSF161098">
    <property type="entry name" value="MetI-like"/>
    <property type="match status" value="1"/>
</dbReference>
<evidence type="ECO:0000313" key="11">
    <source>
        <dbReference type="Proteomes" id="UP000254107"/>
    </source>
</evidence>
<evidence type="ECO:0000256" key="2">
    <source>
        <dbReference type="ARBA" id="ARBA00022448"/>
    </source>
</evidence>
<evidence type="ECO:0000256" key="8">
    <source>
        <dbReference type="RuleBase" id="RU363032"/>
    </source>
</evidence>
<evidence type="ECO:0000256" key="3">
    <source>
        <dbReference type="ARBA" id="ARBA00022475"/>
    </source>
</evidence>
<dbReference type="InterPro" id="IPR000515">
    <property type="entry name" value="MetI-like"/>
</dbReference>
<evidence type="ECO:0000256" key="7">
    <source>
        <dbReference type="ARBA" id="ARBA00024202"/>
    </source>
</evidence>
<keyword evidence="5 8" id="KW-1133">Transmembrane helix</keyword>
<sequence>MRGAFYFKKILCYYICFYHHKNYNSPILLIIIIMLKLLTSQLIQLLLVVWSVGTLTFVLMRNLPGDMAYRIAASRYGYDQVTASSASQVRAELGLDLAWYEQYLRWFADLLRLDLGNSLVSGASVWAEISHQFGHTLALALVALVISLIIAPPIGILSALRPNGIFDRFTLFIATLLRSAPAFIIGVLLMTIFAVQLKWLPAVGYGKPINYVLPALTLALGLSAVSIRVSRNAAVAVFHATYYEFAKLKGLSSWQAFRRHGMRNLAIPIIAYHGVQLIYLIEGVVIVESLFAWPGIGHALVHAIIARDVPMIQGTALVMGALFVMLNTVLDILNRLIDPRVKLK</sequence>
<dbReference type="PROSITE" id="PS50928">
    <property type="entry name" value="ABC_TM1"/>
    <property type="match status" value="1"/>
</dbReference>
<dbReference type="AlphaFoldDB" id="A0A378QJY9"/>
<feature type="transmembrane region" description="Helical" evidence="8">
    <location>
        <begin position="137"/>
        <end position="157"/>
    </location>
</feature>
<protein>
    <submittedName>
        <fullName evidence="10">Glutathione transport system permease protein gsiC</fullName>
    </submittedName>
</protein>
<name>A0A378QJY9_MORLA</name>
<proteinExistence type="inferred from homology"/>
<feature type="transmembrane region" description="Helical" evidence="8">
    <location>
        <begin position="209"/>
        <end position="229"/>
    </location>
</feature>
<keyword evidence="4 8" id="KW-0812">Transmembrane</keyword>
<feature type="transmembrane region" description="Helical" evidence="8">
    <location>
        <begin position="169"/>
        <end position="197"/>
    </location>
</feature>
<dbReference type="GO" id="GO:0005886">
    <property type="term" value="C:plasma membrane"/>
    <property type="evidence" value="ECO:0007669"/>
    <property type="project" value="UniProtKB-SubCell"/>
</dbReference>
<evidence type="ECO:0000256" key="5">
    <source>
        <dbReference type="ARBA" id="ARBA00022989"/>
    </source>
</evidence>
<evidence type="ECO:0000256" key="4">
    <source>
        <dbReference type="ARBA" id="ARBA00022692"/>
    </source>
</evidence>
<feature type="transmembrane region" description="Helical" evidence="8">
    <location>
        <begin position="27"/>
        <end position="60"/>
    </location>
</feature>
<feature type="transmembrane region" description="Helical" evidence="8">
    <location>
        <begin position="311"/>
        <end position="333"/>
    </location>
</feature>
<keyword evidence="3" id="KW-1003">Cell membrane</keyword>
<accession>A0A378QJY9</accession>
<reference evidence="10 11" key="1">
    <citation type="submission" date="2018-06" db="EMBL/GenBank/DDBJ databases">
        <authorList>
            <consortium name="Pathogen Informatics"/>
            <person name="Doyle S."/>
        </authorList>
    </citation>
    <scope>NUCLEOTIDE SEQUENCE [LARGE SCALE GENOMIC DNA]</scope>
    <source>
        <strain evidence="10 11">NCTC7911</strain>
    </source>
</reference>
<evidence type="ECO:0000256" key="1">
    <source>
        <dbReference type="ARBA" id="ARBA00004651"/>
    </source>
</evidence>
<dbReference type="PANTHER" id="PTHR43163">
    <property type="entry name" value="DIPEPTIDE TRANSPORT SYSTEM PERMEASE PROTEIN DPPB-RELATED"/>
    <property type="match status" value="1"/>
</dbReference>
<evidence type="ECO:0000259" key="9">
    <source>
        <dbReference type="PROSITE" id="PS50928"/>
    </source>
</evidence>
<dbReference type="CDD" id="cd06261">
    <property type="entry name" value="TM_PBP2"/>
    <property type="match status" value="1"/>
</dbReference>
<dbReference type="InterPro" id="IPR035906">
    <property type="entry name" value="MetI-like_sf"/>
</dbReference>
<comment type="similarity">
    <text evidence="7">Belongs to the binding-protein-dependent transport system permease family. OppBC subfamily.</text>
</comment>
<comment type="subcellular location">
    <subcellularLocation>
        <location evidence="1 8">Cell membrane</location>
        <topology evidence="1 8">Multi-pass membrane protein</topology>
    </subcellularLocation>
</comment>
<organism evidence="10 11">
    <name type="scientific">Moraxella lacunata</name>
    <dbReference type="NCBI Taxonomy" id="477"/>
    <lineage>
        <taxon>Bacteria</taxon>
        <taxon>Pseudomonadati</taxon>
        <taxon>Pseudomonadota</taxon>
        <taxon>Gammaproteobacteria</taxon>
        <taxon>Moraxellales</taxon>
        <taxon>Moraxellaceae</taxon>
        <taxon>Moraxella</taxon>
    </lineage>
</organism>
<keyword evidence="2 8" id="KW-0813">Transport</keyword>
<evidence type="ECO:0000313" key="10">
    <source>
        <dbReference type="EMBL" id="STY99633.1"/>
    </source>
</evidence>
<dbReference type="EMBL" id="UGQC01000001">
    <property type="protein sequence ID" value="STY99633.1"/>
    <property type="molecule type" value="Genomic_DNA"/>
</dbReference>
<dbReference type="Gene3D" id="1.10.3720.10">
    <property type="entry name" value="MetI-like"/>
    <property type="match status" value="1"/>
</dbReference>
<keyword evidence="11" id="KW-1185">Reference proteome</keyword>
<feature type="transmembrane region" description="Helical" evidence="8">
    <location>
        <begin position="265"/>
        <end position="291"/>
    </location>
</feature>
<feature type="domain" description="ABC transmembrane type-1" evidence="9">
    <location>
        <begin position="133"/>
        <end position="334"/>
    </location>
</feature>
<dbReference type="PANTHER" id="PTHR43163:SF6">
    <property type="entry name" value="DIPEPTIDE TRANSPORT SYSTEM PERMEASE PROTEIN DPPB-RELATED"/>
    <property type="match status" value="1"/>
</dbReference>
<evidence type="ECO:0000256" key="6">
    <source>
        <dbReference type="ARBA" id="ARBA00023136"/>
    </source>
</evidence>
<dbReference type="Proteomes" id="UP000254107">
    <property type="component" value="Unassembled WGS sequence"/>
</dbReference>
<gene>
    <name evidence="10" type="primary">gsiC</name>
    <name evidence="10" type="ORF">NCTC7911_01011</name>
</gene>
<dbReference type="Pfam" id="PF00528">
    <property type="entry name" value="BPD_transp_1"/>
    <property type="match status" value="1"/>
</dbReference>